<dbReference type="Gene3D" id="6.10.10.10">
    <property type="entry name" value="Flagellar export chaperone, C-terminal domain"/>
    <property type="match status" value="1"/>
</dbReference>
<feature type="domain" description="Flagellin C-terminal" evidence="7">
    <location>
        <begin position="277"/>
        <end position="357"/>
    </location>
</feature>
<dbReference type="Proteomes" id="UP000252479">
    <property type="component" value="Unassembled WGS sequence"/>
</dbReference>
<dbReference type="InterPro" id="IPR001492">
    <property type="entry name" value="Flagellin"/>
</dbReference>
<dbReference type="PANTHER" id="PTHR42792">
    <property type="entry name" value="FLAGELLIN"/>
    <property type="match status" value="1"/>
</dbReference>
<keyword evidence="8" id="KW-0966">Cell projection</keyword>
<dbReference type="Gene3D" id="1.20.1330.10">
    <property type="entry name" value="f41 fragment of flagellin, N-terminal domain"/>
    <property type="match status" value="1"/>
</dbReference>
<evidence type="ECO:0000256" key="3">
    <source>
        <dbReference type="ARBA" id="ARBA00023143"/>
    </source>
</evidence>
<evidence type="ECO:0000256" key="2">
    <source>
        <dbReference type="ARBA" id="ARBA00022525"/>
    </source>
</evidence>
<comment type="function">
    <text evidence="4">Flagellin is the subunit protein which polymerizes to form the filaments of bacterial flagella.</text>
</comment>
<reference evidence="8 9" key="1">
    <citation type="journal article" date="2017" name="Elife">
        <title>Extensive horizontal gene transfer in cheese-associated bacteria.</title>
        <authorList>
            <person name="Bonham K.S."/>
            <person name="Wolfe B.E."/>
            <person name="Dutton R.J."/>
        </authorList>
    </citation>
    <scope>NUCLEOTIDE SEQUENCE [LARGE SCALE GENOMIC DNA]</scope>
    <source>
        <strain evidence="8 9">JB196</strain>
    </source>
</reference>
<keyword evidence="9" id="KW-1185">Reference proteome</keyword>
<dbReference type="SUPFAM" id="SSF64518">
    <property type="entry name" value="Phase 1 flagellin"/>
    <property type="match status" value="1"/>
</dbReference>
<dbReference type="Pfam" id="PF00669">
    <property type="entry name" value="Flagellin_N"/>
    <property type="match status" value="1"/>
</dbReference>
<accession>A0A368LJN5</accession>
<dbReference type="GO" id="GO:0005198">
    <property type="term" value="F:structural molecule activity"/>
    <property type="evidence" value="ECO:0007669"/>
    <property type="project" value="UniProtKB-UniRule"/>
</dbReference>
<keyword evidence="5" id="KW-0175">Coiled coil</keyword>
<dbReference type="PRINTS" id="PR00207">
    <property type="entry name" value="FLAGELLIN"/>
</dbReference>
<evidence type="ECO:0000313" key="9">
    <source>
        <dbReference type="Proteomes" id="UP000252479"/>
    </source>
</evidence>
<feature type="domain" description="Flagellin N-terminal" evidence="6">
    <location>
        <begin position="5"/>
        <end position="141"/>
    </location>
</feature>
<evidence type="ECO:0000256" key="5">
    <source>
        <dbReference type="SAM" id="Coils"/>
    </source>
</evidence>
<dbReference type="InterPro" id="IPR001029">
    <property type="entry name" value="Flagellin_N"/>
</dbReference>
<keyword evidence="3 4" id="KW-0975">Bacterial flagellum</keyword>
<evidence type="ECO:0000313" key="8">
    <source>
        <dbReference type="EMBL" id="RCS70960.1"/>
    </source>
</evidence>
<dbReference type="Pfam" id="PF00700">
    <property type="entry name" value="Flagellin_C"/>
    <property type="match status" value="1"/>
</dbReference>
<evidence type="ECO:0000256" key="4">
    <source>
        <dbReference type="RuleBase" id="RU362073"/>
    </source>
</evidence>
<sequence>MMISIASNFASQTTINQINSSNNALTSSMERLSTGNRINSAADDAAGLQIANRLSTQSRGMSVAMRNSQDATSLLQTAEGSLEELGNIGARMNDLATQAANGTNSQTDLDALNGEYQALGKEMANILENTNFGGQKLLAGSGLSQAGTPPAANLVTDAEDANAALATAQDALDTALAGAGDTDGTLQTAVDNAQTAAETAAQAVKDGTVEGGMKFQTGSTTNETLNVAMDMSGISSFVNSIGDLSSADNAQAAMKALSGSPAVEADAAAGVVAADATGGFLQDVTAQRSNLGANINRIEHNIANMTQMKENLDASTGRIMDTDFASESGEMSKQQMLVQTGAKMLSTTKMVPQLAMSMLG</sequence>
<evidence type="ECO:0000259" key="7">
    <source>
        <dbReference type="Pfam" id="PF00700"/>
    </source>
</evidence>
<organism evidence="8 9">
    <name type="scientific">Vibrio casei</name>
    <dbReference type="NCBI Taxonomy" id="673372"/>
    <lineage>
        <taxon>Bacteria</taxon>
        <taxon>Pseudomonadati</taxon>
        <taxon>Pseudomonadota</taxon>
        <taxon>Gammaproteobacteria</taxon>
        <taxon>Vibrionales</taxon>
        <taxon>Vibrionaceae</taxon>
        <taxon>Vibrio</taxon>
    </lineage>
</organism>
<keyword evidence="8" id="KW-0282">Flagellum</keyword>
<keyword evidence="2 4" id="KW-0964">Secreted</keyword>
<gene>
    <name evidence="8" type="ORF">CIK83_15180</name>
</gene>
<protein>
    <recommendedName>
        <fullName evidence="4">Flagellin</fullName>
    </recommendedName>
</protein>
<comment type="similarity">
    <text evidence="1 4">Belongs to the bacterial flagellin family.</text>
</comment>
<keyword evidence="8" id="KW-0969">Cilium</keyword>
<feature type="coiled-coil region" evidence="5">
    <location>
        <begin position="281"/>
        <end position="315"/>
    </location>
</feature>
<comment type="caution">
    <text evidence="8">The sequence shown here is derived from an EMBL/GenBank/DDBJ whole genome shotgun (WGS) entry which is preliminary data.</text>
</comment>
<dbReference type="GO" id="GO:0009288">
    <property type="term" value="C:bacterial-type flagellum"/>
    <property type="evidence" value="ECO:0007669"/>
    <property type="project" value="UniProtKB-SubCell"/>
</dbReference>
<dbReference type="InterPro" id="IPR042187">
    <property type="entry name" value="Flagellin_C_sub2"/>
</dbReference>
<dbReference type="Gene3D" id="3.30.70.2120">
    <property type="match status" value="1"/>
</dbReference>
<dbReference type="PANTHER" id="PTHR42792:SF2">
    <property type="entry name" value="FLAGELLIN"/>
    <property type="match status" value="1"/>
</dbReference>
<dbReference type="AlphaFoldDB" id="A0A368LJN5"/>
<dbReference type="InterPro" id="IPR046358">
    <property type="entry name" value="Flagellin_C"/>
</dbReference>
<proteinExistence type="inferred from homology"/>
<comment type="subcellular location">
    <subcellularLocation>
        <location evidence="4">Secreted</location>
    </subcellularLocation>
    <subcellularLocation>
        <location evidence="4">Bacterial flagellum</location>
    </subcellularLocation>
</comment>
<evidence type="ECO:0000256" key="1">
    <source>
        <dbReference type="ARBA" id="ARBA00005709"/>
    </source>
</evidence>
<dbReference type="GO" id="GO:0005576">
    <property type="term" value="C:extracellular region"/>
    <property type="evidence" value="ECO:0007669"/>
    <property type="project" value="UniProtKB-SubCell"/>
</dbReference>
<dbReference type="EMBL" id="QPGL01000002">
    <property type="protein sequence ID" value="RCS70960.1"/>
    <property type="molecule type" value="Genomic_DNA"/>
</dbReference>
<name>A0A368LJN5_9VIBR</name>
<evidence type="ECO:0000259" key="6">
    <source>
        <dbReference type="Pfam" id="PF00669"/>
    </source>
</evidence>